<dbReference type="Pfam" id="PF13966">
    <property type="entry name" value="zf-RVT"/>
    <property type="match status" value="1"/>
</dbReference>
<reference evidence="2" key="2">
    <citation type="journal article" date="2024" name="Plant">
        <title>Genomic evolution and insights into agronomic trait innovations of Sesamum species.</title>
        <authorList>
            <person name="Miao H."/>
            <person name="Wang L."/>
            <person name="Qu L."/>
            <person name="Liu H."/>
            <person name="Sun Y."/>
            <person name="Le M."/>
            <person name="Wang Q."/>
            <person name="Wei S."/>
            <person name="Zheng Y."/>
            <person name="Lin W."/>
            <person name="Duan Y."/>
            <person name="Cao H."/>
            <person name="Xiong S."/>
            <person name="Wang X."/>
            <person name="Wei L."/>
            <person name="Li C."/>
            <person name="Ma Q."/>
            <person name="Ju M."/>
            <person name="Zhao R."/>
            <person name="Li G."/>
            <person name="Mu C."/>
            <person name="Tian Q."/>
            <person name="Mei H."/>
            <person name="Zhang T."/>
            <person name="Gao T."/>
            <person name="Zhang H."/>
        </authorList>
    </citation>
    <scope>NUCLEOTIDE SEQUENCE</scope>
    <source>
        <strain evidence="2">K16</strain>
    </source>
</reference>
<sequence>MAQPWSTYSPIPRGPQLTGTTPMATLSEVIEDNMWNWPLITDIAHLEIIQNLPPIHTGCDVITWDSNGGEFTNAEAYHLFRPPGPKVGWHSLFLGPFKIPRNSFILWLAILGRLSTMDKKWLQQLDGHCILCTDGSLETHDHLFFACRFSRLCLGTIRRHIRFHWPYVDWQSGIMWATSRWRGNHVVNAAYRSLLASLIYHLWQERNFRKFQHKTRAPSIIGSLVIEEVKRRILSASLHHSISTQGLY</sequence>
<dbReference type="Proteomes" id="UP001289374">
    <property type="component" value="Unassembled WGS sequence"/>
</dbReference>
<reference evidence="2" key="1">
    <citation type="submission" date="2020-06" db="EMBL/GenBank/DDBJ databases">
        <authorList>
            <person name="Li T."/>
            <person name="Hu X."/>
            <person name="Zhang T."/>
            <person name="Song X."/>
            <person name="Zhang H."/>
            <person name="Dai N."/>
            <person name="Sheng W."/>
            <person name="Hou X."/>
            <person name="Wei L."/>
        </authorList>
    </citation>
    <scope>NUCLEOTIDE SEQUENCE</scope>
    <source>
        <strain evidence="2">K16</strain>
        <tissue evidence="2">Leaf</tissue>
    </source>
</reference>
<dbReference type="InterPro" id="IPR026960">
    <property type="entry name" value="RVT-Znf"/>
</dbReference>
<dbReference type="PANTHER" id="PTHR33116:SF66">
    <property type="entry name" value="REVERSE TRANSCRIPTASE ZINC-BINDING DOMAIN-CONTAINING PROTEIN"/>
    <property type="match status" value="1"/>
</dbReference>
<evidence type="ECO:0000313" key="3">
    <source>
        <dbReference type="Proteomes" id="UP001289374"/>
    </source>
</evidence>
<comment type="caution">
    <text evidence="2">The sequence shown here is derived from an EMBL/GenBank/DDBJ whole genome shotgun (WGS) entry which is preliminary data.</text>
</comment>
<name>A0AAE1VYA6_9LAMI</name>
<proteinExistence type="predicted"/>
<evidence type="ECO:0000313" key="2">
    <source>
        <dbReference type="EMBL" id="KAK4383482.1"/>
    </source>
</evidence>
<dbReference type="EMBL" id="JACGWL010000559">
    <property type="protein sequence ID" value="KAK4383482.1"/>
    <property type="molecule type" value="Genomic_DNA"/>
</dbReference>
<dbReference type="PANTHER" id="PTHR33116">
    <property type="entry name" value="REVERSE TRANSCRIPTASE ZINC-BINDING DOMAIN-CONTAINING PROTEIN-RELATED-RELATED"/>
    <property type="match status" value="1"/>
</dbReference>
<gene>
    <name evidence="2" type="ORF">Sango_2770500</name>
</gene>
<protein>
    <recommendedName>
        <fullName evidence="1">Reverse transcriptase zinc-binding domain-containing protein</fullName>
    </recommendedName>
</protein>
<feature type="domain" description="Reverse transcriptase zinc-binding" evidence="1">
    <location>
        <begin position="71"/>
        <end position="151"/>
    </location>
</feature>
<keyword evidence="3" id="KW-1185">Reference proteome</keyword>
<accession>A0AAE1VYA6</accession>
<evidence type="ECO:0000259" key="1">
    <source>
        <dbReference type="Pfam" id="PF13966"/>
    </source>
</evidence>
<organism evidence="2 3">
    <name type="scientific">Sesamum angolense</name>
    <dbReference type="NCBI Taxonomy" id="2727404"/>
    <lineage>
        <taxon>Eukaryota</taxon>
        <taxon>Viridiplantae</taxon>
        <taxon>Streptophyta</taxon>
        <taxon>Embryophyta</taxon>
        <taxon>Tracheophyta</taxon>
        <taxon>Spermatophyta</taxon>
        <taxon>Magnoliopsida</taxon>
        <taxon>eudicotyledons</taxon>
        <taxon>Gunneridae</taxon>
        <taxon>Pentapetalae</taxon>
        <taxon>asterids</taxon>
        <taxon>lamiids</taxon>
        <taxon>Lamiales</taxon>
        <taxon>Pedaliaceae</taxon>
        <taxon>Sesamum</taxon>
    </lineage>
</organism>
<dbReference type="AlphaFoldDB" id="A0AAE1VYA6"/>